<evidence type="ECO:0000313" key="2">
    <source>
        <dbReference type="EMBL" id="ACL70600.1"/>
    </source>
</evidence>
<dbReference type="AlphaFoldDB" id="B8CZ81"/>
<reference evidence="2 3" key="1">
    <citation type="journal article" date="2009" name="PLoS ONE">
        <title>Genome analysis of the anaerobic thermohalophilic bacterium Halothermothrix orenii.</title>
        <authorList>
            <person name="Mavromatis K."/>
            <person name="Ivanova N."/>
            <person name="Anderson I."/>
            <person name="Lykidis A."/>
            <person name="Hooper S.D."/>
            <person name="Sun H."/>
            <person name="Kunin V."/>
            <person name="Lapidus A."/>
            <person name="Hugenholtz P."/>
            <person name="Patel B."/>
            <person name="Kyrpides N.C."/>
        </authorList>
    </citation>
    <scope>NUCLEOTIDE SEQUENCE [LARGE SCALE GENOMIC DNA]</scope>
    <source>
        <strain evidence="3">H 168 / OCM 544 / DSM 9562</strain>
    </source>
</reference>
<gene>
    <name evidence="2" type="ordered locus">Hore_18510</name>
</gene>
<dbReference type="HOGENOM" id="CLU_1407054_0_0_9"/>
<dbReference type="Proteomes" id="UP000000719">
    <property type="component" value="Chromosome"/>
</dbReference>
<feature type="transmembrane region" description="Helical" evidence="1">
    <location>
        <begin position="66"/>
        <end position="84"/>
    </location>
</feature>
<protein>
    <submittedName>
        <fullName evidence="2">Uncharacterized protein</fullName>
    </submittedName>
</protein>
<accession>B8CZ81</accession>
<name>B8CZ81_HALOH</name>
<sequence length="193" mass="23380">MIIRGDYMKKIIFVSSIFIIYQLLQIFQLINLLTLNFYLYLLHPLYVIAWVIILTSYKDNIIKPGYFYVLIFIMMILLIINIYINEKQILNINTYQILLLMYIFIDLYITKDFNHLKKELDTKHLAITVRHKNSLKLKYFNYYFYFKAKVCYIGKKYRKTIIYLKIASLINMFNKDMLLKASLHICRFSLCLL</sequence>
<evidence type="ECO:0000313" key="3">
    <source>
        <dbReference type="Proteomes" id="UP000000719"/>
    </source>
</evidence>
<feature type="transmembrane region" description="Helical" evidence="1">
    <location>
        <begin position="12"/>
        <end position="31"/>
    </location>
</feature>
<dbReference type="KEGG" id="hor:Hore_18510"/>
<keyword evidence="1" id="KW-0812">Transmembrane</keyword>
<keyword evidence="1" id="KW-1133">Transmembrane helix</keyword>
<keyword evidence="3" id="KW-1185">Reference proteome</keyword>
<feature type="transmembrane region" description="Helical" evidence="1">
    <location>
        <begin position="90"/>
        <end position="109"/>
    </location>
</feature>
<proteinExistence type="predicted"/>
<dbReference type="EMBL" id="CP001098">
    <property type="protein sequence ID" value="ACL70600.1"/>
    <property type="molecule type" value="Genomic_DNA"/>
</dbReference>
<keyword evidence="1" id="KW-0472">Membrane</keyword>
<evidence type="ECO:0000256" key="1">
    <source>
        <dbReference type="SAM" id="Phobius"/>
    </source>
</evidence>
<organism evidence="2 3">
    <name type="scientific">Halothermothrix orenii (strain H 168 / OCM 544 / DSM 9562)</name>
    <dbReference type="NCBI Taxonomy" id="373903"/>
    <lineage>
        <taxon>Bacteria</taxon>
        <taxon>Bacillati</taxon>
        <taxon>Bacillota</taxon>
        <taxon>Clostridia</taxon>
        <taxon>Halanaerobiales</taxon>
        <taxon>Halothermotrichaceae</taxon>
        <taxon>Halothermothrix</taxon>
    </lineage>
</organism>
<feature type="transmembrane region" description="Helical" evidence="1">
    <location>
        <begin position="37"/>
        <end position="54"/>
    </location>
</feature>